<evidence type="ECO:0000313" key="3">
    <source>
        <dbReference type="Proteomes" id="UP000637423"/>
    </source>
</evidence>
<keyword evidence="1" id="KW-0812">Transmembrane</keyword>
<sequence length="143" mass="15241">MSIWISWMVAAGVVVILELFTGTFYLLMIAIGLVAGGLVALMGSGHELPYIVAGIVGVAATLALHRSKYGWKKNSDASQDPNVNMDIGQSITVKEWQDNGNGKFSARAMYRGALWDVELVAPAAAAGVFTIVEVQGSRLMVRA</sequence>
<reference evidence="2" key="1">
    <citation type="journal article" date="2014" name="Int. J. Syst. Evol. Microbiol.">
        <title>Complete genome sequence of Corynebacterium casei LMG S-19264T (=DSM 44701T), isolated from a smear-ripened cheese.</title>
        <authorList>
            <consortium name="US DOE Joint Genome Institute (JGI-PGF)"/>
            <person name="Walter F."/>
            <person name="Albersmeier A."/>
            <person name="Kalinowski J."/>
            <person name="Ruckert C."/>
        </authorList>
    </citation>
    <scope>NUCLEOTIDE SEQUENCE</scope>
    <source>
        <strain evidence="2">CGMCC 1.10998</strain>
    </source>
</reference>
<keyword evidence="1" id="KW-1133">Transmembrane helix</keyword>
<organism evidence="2 3">
    <name type="scientific">Undibacterium terreum</name>
    <dbReference type="NCBI Taxonomy" id="1224302"/>
    <lineage>
        <taxon>Bacteria</taxon>
        <taxon>Pseudomonadati</taxon>
        <taxon>Pseudomonadota</taxon>
        <taxon>Betaproteobacteria</taxon>
        <taxon>Burkholderiales</taxon>
        <taxon>Oxalobacteraceae</taxon>
        <taxon>Undibacterium</taxon>
    </lineage>
</organism>
<proteinExistence type="predicted"/>
<feature type="transmembrane region" description="Helical" evidence="1">
    <location>
        <begin position="7"/>
        <end position="36"/>
    </location>
</feature>
<accession>A0A916XQ33</accession>
<reference evidence="2" key="2">
    <citation type="submission" date="2020-09" db="EMBL/GenBank/DDBJ databases">
        <authorList>
            <person name="Sun Q."/>
            <person name="Zhou Y."/>
        </authorList>
    </citation>
    <scope>NUCLEOTIDE SEQUENCE</scope>
    <source>
        <strain evidence="2">CGMCC 1.10998</strain>
    </source>
</reference>
<protein>
    <recommendedName>
        <fullName evidence="4">Membrane protein implicated in regulation of membrane protease activity</fullName>
    </recommendedName>
</protein>
<evidence type="ECO:0000256" key="1">
    <source>
        <dbReference type="SAM" id="Phobius"/>
    </source>
</evidence>
<keyword evidence="1" id="KW-0472">Membrane</keyword>
<evidence type="ECO:0000313" key="2">
    <source>
        <dbReference type="EMBL" id="GGC91142.1"/>
    </source>
</evidence>
<dbReference type="Proteomes" id="UP000637423">
    <property type="component" value="Unassembled WGS sequence"/>
</dbReference>
<name>A0A916XQ33_9BURK</name>
<dbReference type="EMBL" id="BMED01000005">
    <property type="protein sequence ID" value="GGC91142.1"/>
    <property type="molecule type" value="Genomic_DNA"/>
</dbReference>
<keyword evidence="3" id="KW-1185">Reference proteome</keyword>
<gene>
    <name evidence="2" type="ORF">GCM10011396_43020</name>
</gene>
<dbReference type="AlphaFoldDB" id="A0A916XQ33"/>
<feature type="transmembrane region" description="Helical" evidence="1">
    <location>
        <begin position="48"/>
        <end position="65"/>
    </location>
</feature>
<dbReference type="RefSeq" id="WP_188568188.1">
    <property type="nucleotide sequence ID" value="NZ_BMED01000005.1"/>
</dbReference>
<comment type="caution">
    <text evidence="2">The sequence shown here is derived from an EMBL/GenBank/DDBJ whole genome shotgun (WGS) entry which is preliminary data.</text>
</comment>
<evidence type="ECO:0008006" key="4">
    <source>
        <dbReference type="Google" id="ProtNLM"/>
    </source>
</evidence>